<keyword evidence="5 12" id="KW-0732">Signal</keyword>
<keyword evidence="4 11" id="KW-0812">Transmembrane</keyword>
<keyword evidence="8 11" id="KW-0472">Membrane</keyword>
<dbReference type="PANTHER" id="PTHR24365">
    <property type="entry name" value="TOLL-LIKE RECEPTOR"/>
    <property type="match status" value="1"/>
</dbReference>
<evidence type="ECO:0000256" key="2">
    <source>
        <dbReference type="ARBA" id="ARBA00009634"/>
    </source>
</evidence>
<evidence type="ECO:0000256" key="4">
    <source>
        <dbReference type="ARBA" id="ARBA00022692"/>
    </source>
</evidence>
<dbReference type="GO" id="GO:0004888">
    <property type="term" value="F:transmembrane signaling receptor activity"/>
    <property type="evidence" value="ECO:0007669"/>
    <property type="project" value="InterPro"/>
</dbReference>
<evidence type="ECO:0000256" key="12">
    <source>
        <dbReference type="SAM" id="SignalP"/>
    </source>
</evidence>
<dbReference type="Proteomes" id="UP000242188">
    <property type="component" value="Unassembled WGS sequence"/>
</dbReference>
<dbReference type="Pfam" id="PF13855">
    <property type="entry name" value="LRR_8"/>
    <property type="match status" value="1"/>
</dbReference>
<dbReference type="SUPFAM" id="SSF52200">
    <property type="entry name" value="Toll/Interleukin receptor TIR domain"/>
    <property type="match status" value="1"/>
</dbReference>
<keyword evidence="15" id="KW-1185">Reference proteome</keyword>
<sequence>MANNTVVYIICSFAMFHITAGMNGCCDVVTIGAVINVNCSGCRLQTVPEDLPINATALNLHNNNLTIIHKDSFRYLHQLDNLTLSSNVLSRISPGAFDGLKNLKYLDLLNNLLDNSSFDVSTFQPLIRLTHLDIRQNRFHLKKTYPEHAIPYLSQVETLHIDAFEGFRFGIGFLNLTKLKQINLNQVIRDRISILNSTFVGLERTAISHLVLQLRMKRFEINALFPFRHLISLKFDSRRTIEIRDVLTTLYGLQKRKMEYLALTGNRYLTDSGVLLVKSDFVYLRTIGVRRLDLTKNNIKGIDMGAVLSWSSRKCLEILDMSSNKFKSFQLFTLLVLFPSITHVYGSKQTQQTVRKRSAEFITKHTIFLPHSLIYVNVSWDPIGFTENITFSESNGLRVLDVSYPLRHPSCSYGRLKGLVNLTEFYISGFECSYPNPEMFADMPNLLKLEAKQCSLGHVLAKDNSLLFKGRYNLTVLDLSANNIDLLSPRIFADQQYSLKTLTLASNKLVSLHTHIMMELHALESLDVSHNVISTLTKSDIALLDTHQTKSPTFKVNLFGNPLMCSCEVLDFLDWVGTTNILYNREDLSCSTPDGSQIKVMTFLQTFGQFKESCASQFWLITSLIMTIVLIITAFLSRVVFRHSVKLRVWCRRPLDNIVFPFDVFITYCDDDTKWVAKTLSPWLDQENIEYCFDEKSFAPGLNISDNIMNAIDNSRKSVFVVSCNYFKSEWQTFTMQLTSEYSFRDGRENMNVIILLNDMKRSEFPKLIRKN</sequence>
<dbReference type="Pfam" id="PF00560">
    <property type="entry name" value="LRR_1"/>
    <property type="match status" value="1"/>
</dbReference>
<name>A0A210Q910_MIZYE</name>
<evidence type="ECO:0000256" key="6">
    <source>
        <dbReference type="ARBA" id="ARBA00022737"/>
    </source>
</evidence>
<organism evidence="14 15">
    <name type="scientific">Mizuhopecten yessoensis</name>
    <name type="common">Japanese scallop</name>
    <name type="synonym">Patinopecten yessoensis</name>
    <dbReference type="NCBI Taxonomy" id="6573"/>
    <lineage>
        <taxon>Eukaryota</taxon>
        <taxon>Metazoa</taxon>
        <taxon>Spiralia</taxon>
        <taxon>Lophotrochozoa</taxon>
        <taxon>Mollusca</taxon>
        <taxon>Bivalvia</taxon>
        <taxon>Autobranchia</taxon>
        <taxon>Pteriomorphia</taxon>
        <taxon>Pectinida</taxon>
        <taxon>Pectinoidea</taxon>
        <taxon>Pectinidae</taxon>
        <taxon>Mizuhopecten</taxon>
    </lineage>
</organism>
<proteinExistence type="inferred from homology"/>
<evidence type="ECO:0000313" key="14">
    <source>
        <dbReference type="EMBL" id="OWF45230.1"/>
    </source>
</evidence>
<dbReference type="InterPro" id="IPR003591">
    <property type="entry name" value="Leu-rich_rpt_typical-subtyp"/>
</dbReference>
<accession>A0A210Q910</accession>
<dbReference type="InterPro" id="IPR000157">
    <property type="entry name" value="TIR_dom"/>
</dbReference>
<keyword evidence="6" id="KW-0677">Repeat</keyword>
<feature type="domain" description="TIR" evidence="13">
    <location>
        <begin position="660"/>
        <end position="772"/>
    </location>
</feature>
<keyword evidence="7 11" id="KW-1133">Transmembrane helix</keyword>
<evidence type="ECO:0000256" key="7">
    <source>
        <dbReference type="ARBA" id="ARBA00022989"/>
    </source>
</evidence>
<dbReference type="GO" id="GO:0006955">
    <property type="term" value="P:immune response"/>
    <property type="evidence" value="ECO:0007669"/>
    <property type="project" value="InterPro"/>
</dbReference>
<dbReference type="InterPro" id="IPR017241">
    <property type="entry name" value="Toll-like_receptor"/>
</dbReference>
<evidence type="ECO:0000256" key="5">
    <source>
        <dbReference type="ARBA" id="ARBA00022729"/>
    </source>
</evidence>
<evidence type="ECO:0000256" key="3">
    <source>
        <dbReference type="ARBA" id="ARBA00022614"/>
    </source>
</evidence>
<evidence type="ECO:0000313" key="15">
    <source>
        <dbReference type="Proteomes" id="UP000242188"/>
    </source>
</evidence>
<dbReference type="GO" id="GO:0005886">
    <property type="term" value="C:plasma membrane"/>
    <property type="evidence" value="ECO:0007669"/>
    <property type="project" value="TreeGrafter"/>
</dbReference>
<evidence type="ECO:0000256" key="11">
    <source>
        <dbReference type="SAM" id="Phobius"/>
    </source>
</evidence>
<dbReference type="PIRSF" id="PIRSF037595">
    <property type="entry name" value="Toll-like_receptor"/>
    <property type="match status" value="1"/>
</dbReference>
<feature type="transmembrane region" description="Helical" evidence="11">
    <location>
        <begin position="618"/>
        <end position="641"/>
    </location>
</feature>
<dbReference type="InterPro" id="IPR001611">
    <property type="entry name" value="Leu-rich_rpt"/>
</dbReference>
<dbReference type="SMART" id="SM00369">
    <property type="entry name" value="LRR_TYP"/>
    <property type="match status" value="5"/>
</dbReference>
<evidence type="ECO:0000256" key="9">
    <source>
        <dbReference type="ARBA" id="ARBA00023170"/>
    </source>
</evidence>
<keyword evidence="9 14" id="KW-0675">Receptor</keyword>
<dbReference type="PANTHER" id="PTHR24365:SF541">
    <property type="entry name" value="PROTEIN TOLL-RELATED"/>
    <property type="match status" value="1"/>
</dbReference>
<feature type="chain" id="PRO_5013143440" evidence="12">
    <location>
        <begin position="22"/>
        <end position="772"/>
    </location>
</feature>
<dbReference type="EMBL" id="NEDP02004544">
    <property type="protein sequence ID" value="OWF45230.1"/>
    <property type="molecule type" value="Genomic_DNA"/>
</dbReference>
<evidence type="ECO:0000256" key="8">
    <source>
        <dbReference type="ARBA" id="ARBA00023136"/>
    </source>
</evidence>
<dbReference type="STRING" id="6573.A0A210Q910"/>
<dbReference type="Gene3D" id="3.80.10.10">
    <property type="entry name" value="Ribonuclease Inhibitor"/>
    <property type="match status" value="3"/>
</dbReference>
<evidence type="ECO:0000259" key="13">
    <source>
        <dbReference type="PROSITE" id="PS50104"/>
    </source>
</evidence>
<keyword evidence="3" id="KW-0433">Leucine-rich repeat</keyword>
<evidence type="ECO:0000256" key="1">
    <source>
        <dbReference type="ARBA" id="ARBA00004479"/>
    </source>
</evidence>
<comment type="similarity">
    <text evidence="2">Belongs to the Toll-like receptor family.</text>
</comment>
<evidence type="ECO:0000256" key="10">
    <source>
        <dbReference type="ARBA" id="ARBA00023180"/>
    </source>
</evidence>
<comment type="caution">
    <text evidence="14">The sequence shown here is derived from an EMBL/GenBank/DDBJ whole genome shotgun (WGS) entry which is preliminary data.</text>
</comment>
<gene>
    <name evidence="14" type="ORF">KP79_PYT20913</name>
</gene>
<dbReference type="Pfam" id="PF01582">
    <property type="entry name" value="TIR"/>
    <property type="match status" value="1"/>
</dbReference>
<comment type="subcellular location">
    <subcellularLocation>
        <location evidence="1">Membrane</location>
        <topology evidence="1">Single-pass type I membrane protein</topology>
    </subcellularLocation>
</comment>
<dbReference type="GO" id="GO:0002224">
    <property type="term" value="P:toll-like receptor signaling pathway"/>
    <property type="evidence" value="ECO:0007669"/>
    <property type="project" value="InterPro"/>
</dbReference>
<dbReference type="InterPro" id="IPR032675">
    <property type="entry name" value="LRR_dom_sf"/>
</dbReference>
<feature type="signal peptide" evidence="12">
    <location>
        <begin position="1"/>
        <end position="21"/>
    </location>
</feature>
<dbReference type="Gene3D" id="3.40.50.10140">
    <property type="entry name" value="Toll/interleukin-1 receptor homology (TIR) domain"/>
    <property type="match status" value="1"/>
</dbReference>
<dbReference type="SUPFAM" id="SSF52058">
    <property type="entry name" value="L domain-like"/>
    <property type="match status" value="2"/>
</dbReference>
<dbReference type="InterPro" id="IPR035897">
    <property type="entry name" value="Toll_tir_struct_dom_sf"/>
</dbReference>
<keyword evidence="10" id="KW-0325">Glycoprotein</keyword>
<protein>
    <submittedName>
        <fullName evidence="14">Toll-like receptor 6</fullName>
    </submittedName>
</protein>
<dbReference type="PROSITE" id="PS50104">
    <property type="entry name" value="TIR"/>
    <property type="match status" value="1"/>
</dbReference>
<dbReference type="AlphaFoldDB" id="A0A210Q910"/>
<dbReference type="OrthoDB" id="6105302at2759"/>
<reference evidence="14 15" key="1">
    <citation type="journal article" date="2017" name="Nat. Ecol. Evol.">
        <title>Scallop genome provides insights into evolution of bilaterian karyotype and development.</title>
        <authorList>
            <person name="Wang S."/>
            <person name="Zhang J."/>
            <person name="Jiao W."/>
            <person name="Li J."/>
            <person name="Xun X."/>
            <person name="Sun Y."/>
            <person name="Guo X."/>
            <person name="Huan P."/>
            <person name="Dong B."/>
            <person name="Zhang L."/>
            <person name="Hu X."/>
            <person name="Sun X."/>
            <person name="Wang J."/>
            <person name="Zhao C."/>
            <person name="Wang Y."/>
            <person name="Wang D."/>
            <person name="Huang X."/>
            <person name="Wang R."/>
            <person name="Lv J."/>
            <person name="Li Y."/>
            <person name="Zhang Z."/>
            <person name="Liu B."/>
            <person name="Lu W."/>
            <person name="Hui Y."/>
            <person name="Liang J."/>
            <person name="Zhou Z."/>
            <person name="Hou R."/>
            <person name="Li X."/>
            <person name="Liu Y."/>
            <person name="Li H."/>
            <person name="Ning X."/>
            <person name="Lin Y."/>
            <person name="Zhao L."/>
            <person name="Xing Q."/>
            <person name="Dou J."/>
            <person name="Li Y."/>
            <person name="Mao J."/>
            <person name="Guo H."/>
            <person name="Dou H."/>
            <person name="Li T."/>
            <person name="Mu C."/>
            <person name="Jiang W."/>
            <person name="Fu Q."/>
            <person name="Fu X."/>
            <person name="Miao Y."/>
            <person name="Liu J."/>
            <person name="Yu Q."/>
            <person name="Li R."/>
            <person name="Liao H."/>
            <person name="Li X."/>
            <person name="Kong Y."/>
            <person name="Jiang Z."/>
            <person name="Chourrout D."/>
            <person name="Li R."/>
            <person name="Bao Z."/>
        </authorList>
    </citation>
    <scope>NUCLEOTIDE SEQUENCE [LARGE SCALE GENOMIC DNA]</scope>
    <source>
        <strain evidence="14 15">PY_sf001</strain>
    </source>
</reference>